<protein>
    <submittedName>
        <fullName evidence="1">Uncharacterized protein</fullName>
    </submittedName>
</protein>
<organism evidence="1 2">
    <name type="scientific">Comamonas odontotermitis</name>
    <dbReference type="NCBI Taxonomy" id="379895"/>
    <lineage>
        <taxon>Bacteria</taxon>
        <taxon>Pseudomonadati</taxon>
        <taxon>Pseudomonadota</taxon>
        <taxon>Betaproteobacteria</taxon>
        <taxon>Burkholderiales</taxon>
        <taxon>Comamonadaceae</taxon>
        <taxon>Comamonas</taxon>
    </lineage>
</organism>
<gene>
    <name evidence="1" type="ORF">HNP33_004180</name>
</gene>
<comment type="caution">
    <text evidence="1">The sequence shown here is derived from an EMBL/GenBank/DDBJ whole genome shotgun (WGS) entry which is preliminary data.</text>
</comment>
<reference evidence="1 2" key="1">
    <citation type="submission" date="2020-08" db="EMBL/GenBank/DDBJ databases">
        <title>Functional genomics of gut bacteria from endangered species of beetles.</title>
        <authorList>
            <person name="Carlos-Shanley C."/>
        </authorList>
    </citation>
    <scope>NUCLEOTIDE SEQUENCE [LARGE SCALE GENOMIC DNA]</scope>
    <source>
        <strain evidence="1 2">S00124</strain>
    </source>
</reference>
<keyword evidence="2" id="KW-1185">Reference proteome</keyword>
<evidence type="ECO:0000313" key="2">
    <source>
        <dbReference type="Proteomes" id="UP000562492"/>
    </source>
</evidence>
<sequence length="99" mass="10934">MKMEAKHTPGPWVWSDVPGAGIQIRGPYQGETRLLFQDIWRKFPDAKWDAEMKKNAQLAAMAPEILEALIALHAVASIDRDKEYSAVTNAAAIIAKATT</sequence>
<evidence type="ECO:0000313" key="1">
    <source>
        <dbReference type="EMBL" id="MBB6580054.1"/>
    </source>
</evidence>
<accession>A0ABR6RLN2</accession>
<dbReference type="Proteomes" id="UP000562492">
    <property type="component" value="Unassembled WGS sequence"/>
</dbReference>
<proteinExistence type="predicted"/>
<name>A0ABR6RLN2_9BURK</name>
<dbReference type="EMBL" id="JACHKZ010000051">
    <property type="protein sequence ID" value="MBB6580054.1"/>
    <property type="molecule type" value="Genomic_DNA"/>
</dbReference>